<comment type="caution">
    <text evidence="3">The sequence shown here is derived from an EMBL/GenBank/DDBJ whole genome shotgun (WGS) entry which is preliminary data.</text>
</comment>
<evidence type="ECO:0000313" key="4">
    <source>
        <dbReference type="Proteomes" id="UP000278962"/>
    </source>
</evidence>
<protein>
    <recommendedName>
        <fullName evidence="2">PLL-like beta propeller domain-containing protein</fullName>
    </recommendedName>
</protein>
<dbReference type="RefSeq" id="WP_121258584.1">
    <property type="nucleotide sequence ID" value="NZ_RBIL01000003.1"/>
</dbReference>
<dbReference type="AlphaFoldDB" id="A0A660KVH2"/>
<gene>
    <name evidence="3" type="ORF">C8N24_6637</name>
</gene>
<dbReference type="OrthoDB" id="7671932at2"/>
<evidence type="ECO:0000256" key="1">
    <source>
        <dbReference type="SAM" id="SignalP"/>
    </source>
</evidence>
<name>A0A660KVH2_9ACTN</name>
<organism evidence="3 4">
    <name type="scientific">Solirubrobacter pauli</name>
    <dbReference type="NCBI Taxonomy" id="166793"/>
    <lineage>
        <taxon>Bacteria</taxon>
        <taxon>Bacillati</taxon>
        <taxon>Actinomycetota</taxon>
        <taxon>Thermoleophilia</taxon>
        <taxon>Solirubrobacterales</taxon>
        <taxon>Solirubrobacteraceae</taxon>
        <taxon>Solirubrobacter</taxon>
    </lineage>
</organism>
<feature type="domain" description="PLL-like beta propeller" evidence="2">
    <location>
        <begin position="68"/>
        <end position="301"/>
    </location>
</feature>
<dbReference type="Gene3D" id="2.120.10.70">
    <property type="entry name" value="Fucose-specific lectin"/>
    <property type="match status" value="2"/>
</dbReference>
<accession>A0A660KVH2</accession>
<proteinExistence type="predicted"/>
<dbReference type="InterPro" id="IPR058502">
    <property type="entry name" value="PLL-like_beta-prop"/>
</dbReference>
<evidence type="ECO:0000259" key="2">
    <source>
        <dbReference type="Pfam" id="PF26607"/>
    </source>
</evidence>
<feature type="chain" id="PRO_5024998283" description="PLL-like beta propeller domain-containing protein" evidence="1">
    <location>
        <begin position="23"/>
        <end position="466"/>
    </location>
</feature>
<dbReference type="Pfam" id="PF26607">
    <property type="entry name" value="DUF8189"/>
    <property type="match status" value="1"/>
</dbReference>
<dbReference type="SUPFAM" id="SSF89372">
    <property type="entry name" value="Fucose-specific lectin"/>
    <property type="match status" value="2"/>
</dbReference>
<evidence type="ECO:0000313" key="3">
    <source>
        <dbReference type="EMBL" id="RKQ85003.1"/>
    </source>
</evidence>
<dbReference type="Proteomes" id="UP000278962">
    <property type="component" value="Unassembled WGS sequence"/>
</dbReference>
<reference evidence="3 4" key="1">
    <citation type="submission" date="2018-10" db="EMBL/GenBank/DDBJ databases">
        <title>Genomic Encyclopedia of Archaeal and Bacterial Type Strains, Phase II (KMG-II): from individual species to whole genera.</title>
        <authorList>
            <person name="Goeker M."/>
        </authorList>
    </citation>
    <scope>NUCLEOTIDE SEQUENCE [LARGE SCALE GENOMIC DNA]</scope>
    <source>
        <strain evidence="3 4">DSM 14954</strain>
    </source>
</reference>
<sequence length="466" mass="47034">MRRAVAFALAALALVCAAPANASRTVAVDAAGAVHAYVVGADGALYHAPPGGVLARVGGAGLAQEPVAVERDGQGRLLVVARTDDGALLALPDGDWSARVQVAAGAAGSPELLVLSDGKLALFYRGVDGKLWSVTEGVGGWQSPVSLADDAAGDPTATLDHSAAIFVVYRSTTGAIVTPDGLQNLGPAASDPAVVRYPDGRLEVFARAADGTLWRAAQELPLFGFGPVTPLAAGPVIGTPAAVLDGARNLHVFARDAGGALQEITSATALGGALSGDPAAIRNRFGLIEVFAPSGATWLARAQSAALTWELGFRALGEAAPAAAPAPVPLLASPTPAPVVVSPTYAPRRLLVDLRADARAGRTSTVFKGLTLRGVPAGATVTATCGKGCKRASLSFRNVAGTVSLKPFFAKRAKQGTLKAGTKIRVVVSAPNMIAAVKTLTVRPRKAPTVATRCLAPGAAAETLCA</sequence>
<keyword evidence="4" id="KW-1185">Reference proteome</keyword>
<dbReference type="EMBL" id="RBIL01000003">
    <property type="protein sequence ID" value="RKQ85003.1"/>
    <property type="molecule type" value="Genomic_DNA"/>
</dbReference>
<feature type="signal peptide" evidence="1">
    <location>
        <begin position="1"/>
        <end position="22"/>
    </location>
</feature>
<keyword evidence="1" id="KW-0732">Signal</keyword>